<proteinExistence type="predicted"/>
<organism evidence="1 2">
    <name type="scientific">Melipona quadrifasciata</name>
    <dbReference type="NCBI Taxonomy" id="166423"/>
    <lineage>
        <taxon>Eukaryota</taxon>
        <taxon>Metazoa</taxon>
        <taxon>Ecdysozoa</taxon>
        <taxon>Arthropoda</taxon>
        <taxon>Hexapoda</taxon>
        <taxon>Insecta</taxon>
        <taxon>Pterygota</taxon>
        <taxon>Neoptera</taxon>
        <taxon>Endopterygota</taxon>
        <taxon>Hymenoptera</taxon>
        <taxon>Apocrita</taxon>
        <taxon>Aculeata</taxon>
        <taxon>Apoidea</taxon>
        <taxon>Anthophila</taxon>
        <taxon>Apidae</taxon>
        <taxon>Melipona</taxon>
    </lineage>
</organism>
<dbReference type="AlphaFoldDB" id="A0A0N0BJ60"/>
<accession>A0A0N0BJ60</accession>
<gene>
    <name evidence="1" type="ORF">WN51_08490</name>
</gene>
<evidence type="ECO:0000313" key="2">
    <source>
        <dbReference type="Proteomes" id="UP000053105"/>
    </source>
</evidence>
<reference evidence="1 2" key="1">
    <citation type="submission" date="2015-07" db="EMBL/GenBank/DDBJ databases">
        <title>The genome of Melipona quadrifasciata.</title>
        <authorList>
            <person name="Pan H."/>
            <person name="Kapheim K."/>
        </authorList>
    </citation>
    <scope>NUCLEOTIDE SEQUENCE [LARGE SCALE GENOMIC DNA]</scope>
    <source>
        <strain evidence="1">0111107301</strain>
        <tissue evidence="1">Whole body</tissue>
    </source>
</reference>
<dbReference type="Proteomes" id="UP000053105">
    <property type="component" value="Unassembled WGS sequence"/>
</dbReference>
<evidence type="ECO:0000313" key="1">
    <source>
        <dbReference type="EMBL" id="KOX78731.1"/>
    </source>
</evidence>
<name>A0A0N0BJ60_9HYME</name>
<protein>
    <submittedName>
        <fullName evidence="1">Uncharacterized protein</fullName>
    </submittedName>
</protein>
<dbReference type="EMBL" id="KQ435719">
    <property type="protein sequence ID" value="KOX78731.1"/>
    <property type="molecule type" value="Genomic_DNA"/>
</dbReference>
<keyword evidence="2" id="KW-1185">Reference proteome</keyword>
<sequence length="95" mass="11234">MASVKVALLQYVRLITNLLFHQLLKASQTHLAKRTRQVSNFDKGKFYYLEDIISQEILLFKRKIWRRGLPLSSVSLREKNFTNYSVTKFDKQSIL</sequence>